<comment type="caution">
    <text evidence="1">The sequence shown here is derived from an EMBL/GenBank/DDBJ whole genome shotgun (WGS) entry which is preliminary data.</text>
</comment>
<proteinExistence type="predicted"/>
<reference evidence="1" key="1">
    <citation type="submission" date="2021-02" db="EMBL/GenBank/DDBJ databases">
        <authorList>
            <person name="Nowell W R."/>
        </authorList>
    </citation>
    <scope>NUCLEOTIDE SEQUENCE</scope>
</reference>
<sequence>MEEEDDVPAELPPKLVDAMEMVRRLHLLATTEQPQLHCIISQLDSQLTQLFIDSKQLKHKTIEDFSKQLKHKTIEDFLKRSKLVVN</sequence>
<gene>
    <name evidence="1" type="ORF">GIL414_LOCUS17090</name>
</gene>
<evidence type="ECO:0000313" key="2">
    <source>
        <dbReference type="Proteomes" id="UP000681720"/>
    </source>
</evidence>
<name>A0A8S2QBX8_9BILA</name>
<evidence type="ECO:0000313" key="1">
    <source>
        <dbReference type="EMBL" id="CAF4100788.1"/>
    </source>
</evidence>
<dbReference type="AlphaFoldDB" id="A0A8S2QBX8"/>
<protein>
    <submittedName>
        <fullName evidence="1">Uncharacterized protein</fullName>
    </submittedName>
</protein>
<dbReference type="EMBL" id="CAJOBJ010008008">
    <property type="protein sequence ID" value="CAF4100788.1"/>
    <property type="molecule type" value="Genomic_DNA"/>
</dbReference>
<organism evidence="1 2">
    <name type="scientific">Rotaria magnacalcarata</name>
    <dbReference type="NCBI Taxonomy" id="392030"/>
    <lineage>
        <taxon>Eukaryota</taxon>
        <taxon>Metazoa</taxon>
        <taxon>Spiralia</taxon>
        <taxon>Gnathifera</taxon>
        <taxon>Rotifera</taxon>
        <taxon>Eurotatoria</taxon>
        <taxon>Bdelloidea</taxon>
        <taxon>Philodinida</taxon>
        <taxon>Philodinidae</taxon>
        <taxon>Rotaria</taxon>
    </lineage>
</organism>
<dbReference type="Proteomes" id="UP000681720">
    <property type="component" value="Unassembled WGS sequence"/>
</dbReference>
<accession>A0A8S2QBX8</accession>